<sequence length="67" mass="7467">MPTSFLSLLWGKSPEILAGWLAPLTESVRAVRQSRYWTTPSRRLSLNAAADDPYIWLRGACVESGCL</sequence>
<name>M5FQ46_DACPD</name>
<dbReference type="Proteomes" id="UP000030653">
    <property type="component" value="Unassembled WGS sequence"/>
</dbReference>
<dbReference type="EMBL" id="JH795881">
    <property type="protein sequence ID" value="EJT96719.1"/>
    <property type="molecule type" value="Genomic_DNA"/>
</dbReference>
<dbReference type="AlphaFoldDB" id="M5FQ46"/>
<keyword evidence="2" id="KW-1185">Reference proteome</keyword>
<dbReference type="RefSeq" id="XP_040623617.1">
    <property type="nucleotide sequence ID" value="XM_040774206.1"/>
</dbReference>
<evidence type="ECO:0000313" key="1">
    <source>
        <dbReference type="EMBL" id="EJT96719.1"/>
    </source>
</evidence>
<evidence type="ECO:0000313" key="2">
    <source>
        <dbReference type="Proteomes" id="UP000030653"/>
    </source>
</evidence>
<dbReference type="HOGENOM" id="CLU_2812291_0_0_1"/>
<proteinExistence type="predicted"/>
<reference evidence="1 2" key="1">
    <citation type="journal article" date="2012" name="Science">
        <title>The Paleozoic origin of enzymatic lignin decomposition reconstructed from 31 fungal genomes.</title>
        <authorList>
            <person name="Floudas D."/>
            <person name="Binder M."/>
            <person name="Riley R."/>
            <person name="Barry K."/>
            <person name="Blanchette R.A."/>
            <person name="Henrissat B."/>
            <person name="Martinez A.T."/>
            <person name="Otillar R."/>
            <person name="Spatafora J.W."/>
            <person name="Yadav J.S."/>
            <person name="Aerts A."/>
            <person name="Benoit I."/>
            <person name="Boyd A."/>
            <person name="Carlson A."/>
            <person name="Copeland A."/>
            <person name="Coutinho P.M."/>
            <person name="de Vries R.P."/>
            <person name="Ferreira P."/>
            <person name="Findley K."/>
            <person name="Foster B."/>
            <person name="Gaskell J."/>
            <person name="Glotzer D."/>
            <person name="Gorecki P."/>
            <person name="Heitman J."/>
            <person name="Hesse C."/>
            <person name="Hori C."/>
            <person name="Igarashi K."/>
            <person name="Jurgens J.A."/>
            <person name="Kallen N."/>
            <person name="Kersten P."/>
            <person name="Kohler A."/>
            <person name="Kuees U."/>
            <person name="Kumar T.K.A."/>
            <person name="Kuo A."/>
            <person name="LaButti K."/>
            <person name="Larrondo L.F."/>
            <person name="Lindquist E."/>
            <person name="Ling A."/>
            <person name="Lombard V."/>
            <person name="Lucas S."/>
            <person name="Lundell T."/>
            <person name="Martin R."/>
            <person name="McLaughlin D.J."/>
            <person name="Morgenstern I."/>
            <person name="Morin E."/>
            <person name="Murat C."/>
            <person name="Nagy L.G."/>
            <person name="Nolan M."/>
            <person name="Ohm R.A."/>
            <person name="Patyshakuliyeva A."/>
            <person name="Rokas A."/>
            <person name="Ruiz-Duenas F.J."/>
            <person name="Sabat G."/>
            <person name="Salamov A."/>
            <person name="Samejima M."/>
            <person name="Schmutz J."/>
            <person name="Slot J.C."/>
            <person name="St John F."/>
            <person name="Stenlid J."/>
            <person name="Sun H."/>
            <person name="Sun S."/>
            <person name="Syed K."/>
            <person name="Tsang A."/>
            <person name="Wiebenga A."/>
            <person name="Young D."/>
            <person name="Pisabarro A."/>
            <person name="Eastwood D.C."/>
            <person name="Martin F."/>
            <person name="Cullen D."/>
            <person name="Grigoriev I.V."/>
            <person name="Hibbett D.S."/>
        </authorList>
    </citation>
    <scope>NUCLEOTIDE SEQUENCE [LARGE SCALE GENOMIC DNA]</scope>
    <source>
        <strain evidence="1 2">DJM-731 SS1</strain>
    </source>
</reference>
<dbReference type="GeneID" id="63689268"/>
<accession>M5FQ46</accession>
<protein>
    <submittedName>
        <fullName evidence="1">Uncharacterized protein</fullName>
    </submittedName>
</protein>
<gene>
    <name evidence="1" type="ORF">DACRYDRAFT_25540</name>
</gene>
<organism evidence="1 2">
    <name type="scientific">Dacryopinax primogenitus (strain DJM 731)</name>
    <name type="common">Brown rot fungus</name>
    <dbReference type="NCBI Taxonomy" id="1858805"/>
    <lineage>
        <taxon>Eukaryota</taxon>
        <taxon>Fungi</taxon>
        <taxon>Dikarya</taxon>
        <taxon>Basidiomycota</taxon>
        <taxon>Agaricomycotina</taxon>
        <taxon>Dacrymycetes</taxon>
        <taxon>Dacrymycetales</taxon>
        <taxon>Dacrymycetaceae</taxon>
        <taxon>Dacryopinax</taxon>
    </lineage>
</organism>